<keyword evidence="2" id="KW-1185">Reference proteome</keyword>
<evidence type="ECO:0000313" key="1">
    <source>
        <dbReference type="EMBL" id="RDX91316.1"/>
    </source>
</evidence>
<reference evidence="1" key="1">
    <citation type="submission" date="2018-05" db="EMBL/GenBank/DDBJ databases">
        <title>Draft genome of Mucuna pruriens seed.</title>
        <authorList>
            <person name="Nnadi N.E."/>
            <person name="Vos R."/>
            <person name="Hasami M.H."/>
            <person name="Devisetty U.K."/>
            <person name="Aguiy J.C."/>
        </authorList>
    </citation>
    <scope>NUCLEOTIDE SEQUENCE [LARGE SCALE GENOMIC DNA]</scope>
    <source>
        <strain evidence="1">JCA_2017</strain>
    </source>
</reference>
<dbReference type="OrthoDB" id="1412409at2759"/>
<dbReference type="STRING" id="157652.A0A371GLA0"/>
<dbReference type="PANTHER" id="PTHR33390:SF4">
    <property type="entry name" value="STRESS UP-REGULATED NOD 19-RELATED"/>
    <property type="match status" value="1"/>
</dbReference>
<gene>
    <name evidence="1" type="ORF">CR513_26722</name>
</gene>
<comment type="caution">
    <text evidence="1">The sequence shown here is derived from an EMBL/GenBank/DDBJ whole genome shotgun (WGS) entry which is preliminary data.</text>
</comment>
<feature type="non-terminal residue" evidence="1">
    <location>
        <position position="1"/>
    </location>
</feature>
<sequence length="69" mass="7627">MHSGVVNATLYGQNGRTLCTSTPKYGTGKEAGNDKGSIKIDDGEILTLKSRYKNEFQTGAIRYFYIYLA</sequence>
<protein>
    <submittedName>
        <fullName evidence="1">Uncharacterized protein</fullName>
    </submittedName>
</protein>
<dbReference type="AlphaFoldDB" id="A0A371GLA0"/>
<name>A0A371GLA0_MUCPR</name>
<dbReference type="Proteomes" id="UP000257109">
    <property type="component" value="Unassembled WGS sequence"/>
</dbReference>
<evidence type="ECO:0000313" key="2">
    <source>
        <dbReference type="Proteomes" id="UP000257109"/>
    </source>
</evidence>
<dbReference type="InterPro" id="IPR011692">
    <property type="entry name" value="Stress_up-reg_Nod19"/>
</dbReference>
<proteinExistence type="predicted"/>
<dbReference type="PANTHER" id="PTHR33390">
    <property type="entry name" value="STRESS UP-REGULATED NOD 19 PROTEIN"/>
    <property type="match status" value="1"/>
</dbReference>
<dbReference type="Pfam" id="PF07712">
    <property type="entry name" value="SURNod19"/>
    <property type="match status" value="1"/>
</dbReference>
<organism evidence="1 2">
    <name type="scientific">Mucuna pruriens</name>
    <name type="common">Velvet bean</name>
    <name type="synonym">Dolichos pruriens</name>
    <dbReference type="NCBI Taxonomy" id="157652"/>
    <lineage>
        <taxon>Eukaryota</taxon>
        <taxon>Viridiplantae</taxon>
        <taxon>Streptophyta</taxon>
        <taxon>Embryophyta</taxon>
        <taxon>Tracheophyta</taxon>
        <taxon>Spermatophyta</taxon>
        <taxon>Magnoliopsida</taxon>
        <taxon>eudicotyledons</taxon>
        <taxon>Gunneridae</taxon>
        <taxon>Pentapetalae</taxon>
        <taxon>rosids</taxon>
        <taxon>fabids</taxon>
        <taxon>Fabales</taxon>
        <taxon>Fabaceae</taxon>
        <taxon>Papilionoideae</taxon>
        <taxon>50 kb inversion clade</taxon>
        <taxon>NPAAA clade</taxon>
        <taxon>indigoferoid/millettioid clade</taxon>
        <taxon>Phaseoleae</taxon>
        <taxon>Mucuna</taxon>
    </lineage>
</organism>
<accession>A0A371GLA0</accession>
<dbReference type="EMBL" id="QJKJ01005157">
    <property type="protein sequence ID" value="RDX91316.1"/>
    <property type="molecule type" value="Genomic_DNA"/>
</dbReference>